<proteinExistence type="predicted"/>
<accession>A0A0E3UMX2</accession>
<organism evidence="7 8">
    <name type="scientific">Pseudoxanthomonas suwonensis</name>
    <dbReference type="NCBI Taxonomy" id="314722"/>
    <lineage>
        <taxon>Bacteria</taxon>
        <taxon>Pseudomonadati</taxon>
        <taxon>Pseudomonadota</taxon>
        <taxon>Gammaproteobacteria</taxon>
        <taxon>Lysobacterales</taxon>
        <taxon>Lysobacteraceae</taxon>
        <taxon>Pseudoxanthomonas</taxon>
    </lineage>
</organism>
<dbReference type="GO" id="GO:0032259">
    <property type="term" value="P:methylation"/>
    <property type="evidence" value="ECO:0007669"/>
    <property type="project" value="UniProtKB-KW"/>
</dbReference>
<protein>
    <submittedName>
        <fullName evidence="7">16S rRNA methyltransferase</fullName>
    </submittedName>
</protein>
<dbReference type="InterPro" id="IPR002052">
    <property type="entry name" value="DNA_methylase_N6_adenine_CS"/>
</dbReference>
<evidence type="ECO:0000256" key="1">
    <source>
        <dbReference type="ARBA" id="ARBA00022490"/>
    </source>
</evidence>
<dbReference type="GO" id="GO:0003676">
    <property type="term" value="F:nucleic acid binding"/>
    <property type="evidence" value="ECO:0007669"/>
    <property type="project" value="InterPro"/>
</dbReference>
<dbReference type="KEGG" id="psuw:WQ53_06370"/>
<evidence type="ECO:0000256" key="3">
    <source>
        <dbReference type="ARBA" id="ARBA00022603"/>
    </source>
</evidence>
<dbReference type="PANTHER" id="PTHR47816:SF4">
    <property type="entry name" value="RIBOSOMAL RNA SMALL SUBUNIT METHYLTRANSFERASE C"/>
    <property type="match status" value="1"/>
</dbReference>
<dbReference type="Pfam" id="PF05175">
    <property type="entry name" value="MTS"/>
    <property type="match status" value="1"/>
</dbReference>
<dbReference type="Gene3D" id="3.40.50.150">
    <property type="entry name" value="Vaccinia Virus protein VP39"/>
    <property type="match status" value="2"/>
</dbReference>
<evidence type="ECO:0000256" key="4">
    <source>
        <dbReference type="ARBA" id="ARBA00022679"/>
    </source>
</evidence>
<dbReference type="PANTHER" id="PTHR47816">
    <property type="entry name" value="RIBOSOMAL RNA SMALL SUBUNIT METHYLTRANSFERASE C"/>
    <property type="match status" value="1"/>
</dbReference>
<feature type="domain" description="Methyltransferase small" evidence="6">
    <location>
        <begin position="188"/>
        <end position="354"/>
    </location>
</feature>
<dbReference type="InterPro" id="IPR007848">
    <property type="entry name" value="Small_mtfrase_dom"/>
</dbReference>
<dbReference type="CDD" id="cd02440">
    <property type="entry name" value="AdoMet_MTases"/>
    <property type="match status" value="1"/>
</dbReference>
<dbReference type="PROSITE" id="PS00092">
    <property type="entry name" value="N6_MTASE"/>
    <property type="match status" value="1"/>
</dbReference>
<dbReference type="InterPro" id="IPR029063">
    <property type="entry name" value="SAM-dependent_MTases_sf"/>
</dbReference>
<keyword evidence="4 7" id="KW-0808">Transferase</keyword>
<evidence type="ECO:0000313" key="8">
    <source>
        <dbReference type="Proteomes" id="UP000033067"/>
    </source>
</evidence>
<dbReference type="OrthoDB" id="9816072at2"/>
<dbReference type="GO" id="GO:0006364">
    <property type="term" value="P:rRNA processing"/>
    <property type="evidence" value="ECO:0007669"/>
    <property type="project" value="UniProtKB-KW"/>
</dbReference>
<dbReference type="InterPro" id="IPR046977">
    <property type="entry name" value="RsmC/RlmG"/>
</dbReference>
<evidence type="ECO:0000256" key="2">
    <source>
        <dbReference type="ARBA" id="ARBA00022552"/>
    </source>
</evidence>
<dbReference type="GO" id="GO:0008757">
    <property type="term" value="F:S-adenosylmethionine-dependent methyltransferase activity"/>
    <property type="evidence" value="ECO:0007669"/>
    <property type="project" value="InterPro"/>
</dbReference>
<dbReference type="EMBL" id="CP011144">
    <property type="protein sequence ID" value="AKC86445.1"/>
    <property type="molecule type" value="Genomic_DNA"/>
</dbReference>
<sequence length="363" mass="39130">MADNGPPIAAHLRLTLHDDPLKALLLPFDGGALPWPAQGPVAFLRARDGWPLRRHPLDRLRCEQGFKPLADGLRQAGLEVQPELEDEGGASLVLVLPPRQRDEAQALLARAVALAAPGARVVVAVANDEGAKSRERDLQQLAGLDGTLTKFHCRVFWTPPLSGTHDTALAARWSRADAPRPILDGRYTSRPGVFAWDRIDPASALLAAQLPTGLRGRGADLGAGWGYLADELLRRAPGVQALDLYEAEARALELARGNLAAHADRVALGFHWHDVTAGLAQDGYDFIVSNPPFHAHDRGDRPELGQRFIEVAAQALRPGGRLLLVANRHLPYEATLARGFASQRVLAEAGGFKAIEAVKEGGR</sequence>
<keyword evidence="5" id="KW-0949">S-adenosyl-L-methionine</keyword>
<evidence type="ECO:0000313" key="7">
    <source>
        <dbReference type="EMBL" id="AKC86445.1"/>
    </source>
</evidence>
<dbReference type="RefSeq" id="WP_052631287.1">
    <property type="nucleotide sequence ID" value="NZ_CP011144.1"/>
</dbReference>
<evidence type="ECO:0000256" key="5">
    <source>
        <dbReference type="ARBA" id="ARBA00022691"/>
    </source>
</evidence>
<dbReference type="AlphaFoldDB" id="A0A0E3UMX2"/>
<dbReference type="GO" id="GO:0008170">
    <property type="term" value="F:N-methyltransferase activity"/>
    <property type="evidence" value="ECO:0007669"/>
    <property type="project" value="UniProtKB-ARBA"/>
</dbReference>
<keyword evidence="8" id="KW-1185">Reference proteome</keyword>
<dbReference type="Proteomes" id="UP000033067">
    <property type="component" value="Chromosome"/>
</dbReference>
<keyword evidence="1" id="KW-0963">Cytoplasm</keyword>
<dbReference type="SUPFAM" id="SSF53335">
    <property type="entry name" value="S-adenosyl-L-methionine-dependent methyltransferases"/>
    <property type="match status" value="1"/>
</dbReference>
<evidence type="ECO:0000259" key="6">
    <source>
        <dbReference type="Pfam" id="PF05175"/>
    </source>
</evidence>
<keyword evidence="3 7" id="KW-0489">Methyltransferase</keyword>
<name>A0A0E3UMX2_9GAMM</name>
<gene>
    <name evidence="7" type="ORF">WQ53_06370</name>
</gene>
<dbReference type="PATRIC" id="fig|314722.6.peg.1357"/>
<reference evidence="7 8" key="1">
    <citation type="journal article" date="2015" name="Genome Announc.">
        <title>Complete Genome Sequence of Pseudoxanthomonas suwonensis Strain J1, a Cellulose-Degrading Bacterium Isolated from Leaf- and Wood-Enriched Soil.</title>
        <authorList>
            <person name="Hou L."/>
            <person name="Jiang J."/>
            <person name="Xu Z."/>
            <person name="Zhou Y."/>
            <person name="Leung F.C."/>
        </authorList>
    </citation>
    <scope>NUCLEOTIDE SEQUENCE [LARGE SCALE GENOMIC DNA]</scope>
    <source>
        <strain evidence="7 8">J1</strain>
    </source>
</reference>
<keyword evidence="2" id="KW-0698">rRNA processing</keyword>